<name>A0A0C3BNG0_PILCF</name>
<evidence type="ECO:0000313" key="3">
    <source>
        <dbReference type="EMBL" id="KIM78867.1"/>
    </source>
</evidence>
<evidence type="ECO:0000256" key="2">
    <source>
        <dbReference type="SAM" id="SignalP"/>
    </source>
</evidence>
<dbReference type="AlphaFoldDB" id="A0A0C3BNG0"/>
<dbReference type="EMBL" id="KN833013">
    <property type="protein sequence ID" value="KIM78867.1"/>
    <property type="molecule type" value="Genomic_DNA"/>
</dbReference>
<proteinExistence type="predicted"/>
<evidence type="ECO:0000256" key="1">
    <source>
        <dbReference type="SAM" id="Phobius"/>
    </source>
</evidence>
<dbReference type="InParanoid" id="A0A0C3BNG0"/>
<keyword evidence="1" id="KW-0472">Membrane</keyword>
<organism evidence="3 4">
    <name type="scientific">Piloderma croceum (strain F 1598)</name>
    <dbReference type="NCBI Taxonomy" id="765440"/>
    <lineage>
        <taxon>Eukaryota</taxon>
        <taxon>Fungi</taxon>
        <taxon>Dikarya</taxon>
        <taxon>Basidiomycota</taxon>
        <taxon>Agaricomycotina</taxon>
        <taxon>Agaricomycetes</taxon>
        <taxon>Agaricomycetidae</taxon>
        <taxon>Atheliales</taxon>
        <taxon>Atheliaceae</taxon>
        <taxon>Piloderma</taxon>
    </lineage>
</organism>
<feature type="transmembrane region" description="Helical" evidence="1">
    <location>
        <begin position="78"/>
        <end position="100"/>
    </location>
</feature>
<keyword evidence="1" id="KW-0812">Transmembrane</keyword>
<reference evidence="4" key="2">
    <citation type="submission" date="2015-01" db="EMBL/GenBank/DDBJ databases">
        <title>Evolutionary Origins and Diversification of the Mycorrhizal Mutualists.</title>
        <authorList>
            <consortium name="DOE Joint Genome Institute"/>
            <consortium name="Mycorrhizal Genomics Consortium"/>
            <person name="Kohler A."/>
            <person name="Kuo A."/>
            <person name="Nagy L.G."/>
            <person name="Floudas D."/>
            <person name="Copeland A."/>
            <person name="Barry K.W."/>
            <person name="Cichocki N."/>
            <person name="Veneault-Fourrey C."/>
            <person name="LaButti K."/>
            <person name="Lindquist E.A."/>
            <person name="Lipzen A."/>
            <person name="Lundell T."/>
            <person name="Morin E."/>
            <person name="Murat C."/>
            <person name="Riley R."/>
            <person name="Ohm R."/>
            <person name="Sun H."/>
            <person name="Tunlid A."/>
            <person name="Henrissat B."/>
            <person name="Grigoriev I.V."/>
            <person name="Hibbett D.S."/>
            <person name="Martin F."/>
        </authorList>
    </citation>
    <scope>NUCLEOTIDE SEQUENCE [LARGE SCALE GENOMIC DNA]</scope>
    <source>
        <strain evidence="4">F 1598</strain>
    </source>
</reference>
<reference evidence="3 4" key="1">
    <citation type="submission" date="2014-04" db="EMBL/GenBank/DDBJ databases">
        <authorList>
            <consortium name="DOE Joint Genome Institute"/>
            <person name="Kuo A."/>
            <person name="Tarkka M."/>
            <person name="Buscot F."/>
            <person name="Kohler A."/>
            <person name="Nagy L.G."/>
            <person name="Floudas D."/>
            <person name="Copeland A."/>
            <person name="Barry K.W."/>
            <person name="Cichocki N."/>
            <person name="Veneault-Fourrey C."/>
            <person name="LaButti K."/>
            <person name="Lindquist E.A."/>
            <person name="Lipzen A."/>
            <person name="Lundell T."/>
            <person name="Morin E."/>
            <person name="Murat C."/>
            <person name="Sun H."/>
            <person name="Tunlid A."/>
            <person name="Henrissat B."/>
            <person name="Grigoriev I.V."/>
            <person name="Hibbett D.S."/>
            <person name="Martin F."/>
            <person name="Nordberg H.P."/>
            <person name="Cantor M.N."/>
            <person name="Hua S.X."/>
        </authorList>
    </citation>
    <scope>NUCLEOTIDE SEQUENCE [LARGE SCALE GENOMIC DNA]</scope>
    <source>
        <strain evidence="3 4">F 1598</strain>
    </source>
</reference>
<accession>A0A0C3BNG0</accession>
<gene>
    <name evidence="3" type="ORF">PILCRDRAFT_577655</name>
</gene>
<keyword evidence="4" id="KW-1185">Reference proteome</keyword>
<sequence length="174" mass="19105">MVSPHICFTVVLATKPALVLSPLVYSLCICMNVHDVSLVPCIMSRYGLSAQLSRAQDIPYTGGICGQWHTISLVCPPLFQIITLCSLILAGGYWNCRGLFKTWLSVYQRKLVFCNPFFLEMAPTTTTDELNAAIGVIRNLLSASTVGFMSIAPQVIVVYKNNKKAYGRCMDASS</sequence>
<dbReference type="HOGENOM" id="CLU_1540646_0_0_1"/>
<evidence type="ECO:0000313" key="4">
    <source>
        <dbReference type="Proteomes" id="UP000054166"/>
    </source>
</evidence>
<protein>
    <submittedName>
        <fullName evidence="3">Uncharacterized protein</fullName>
    </submittedName>
</protein>
<keyword evidence="1" id="KW-1133">Transmembrane helix</keyword>
<feature type="signal peptide" evidence="2">
    <location>
        <begin position="1"/>
        <end position="19"/>
    </location>
</feature>
<feature type="chain" id="PRO_5002175750" evidence="2">
    <location>
        <begin position="20"/>
        <end position="174"/>
    </location>
</feature>
<dbReference type="Proteomes" id="UP000054166">
    <property type="component" value="Unassembled WGS sequence"/>
</dbReference>
<keyword evidence="2" id="KW-0732">Signal</keyword>